<dbReference type="Pfam" id="PF00359">
    <property type="entry name" value="PTS_EIIA_2"/>
    <property type="match status" value="1"/>
</dbReference>
<protein>
    <submittedName>
        <fullName evidence="8">Mannitol operon transcriptional antiterminator</fullName>
    </submittedName>
</protein>
<dbReference type="RefSeq" id="WP_073049145.1">
    <property type="nucleotide sequence ID" value="NZ_FQZL01000010.1"/>
</dbReference>
<dbReference type="CDD" id="cd05568">
    <property type="entry name" value="PTS_IIB_bgl_like"/>
    <property type="match status" value="1"/>
</dbReference>
<feature type="domain" description="PTS EIIB type-2" evidence="6">
    <location>
        <begin position="427"/>
        <end position="518"/>
    </location>
</feature>
<dbReference type="STRING" id="1121476.SAMN02745751_01689"/>
<dbReference type="GO" id="GO:0008982">
    <property type="term" value="F:protein-N(PI)-phosphohistidine-sugar phosphotransferase activity"/>
    <property type="evidence" value="ECO:0007669"/>
    <property type="project" value="InterPro"/>
</dbReference>
<dbReference type="GO" id="GO:0006355">
    <property type="term" value="P:regulation of DNA-templated transcription"/>
    <property type="evidence" value="ECO:0007669"/>
    <property type="project" value="InterPro"/>
</dbReference>
<dbReference type="Gene3D" id="1.10.10.10">
    <property type="entry name" value="Winged helix-like DNA-binding domain superfamily/Winged helix DNA-binding domain"/>
    <property type="match status" value="2"/>
</dbReference>
<evidence type="ECO:0000259" key="6">
    <source>
        <dbReference type="PROSITE" id="PS51099"/>
    </source>
</evidence>
<feature type="domain" description="PRD" evidence="7">
    <location>
        <begin position="315"/>
        <end position="422"/>
    </location>
</feature>
<keyword evidence="2" id="KW-0677">Repeat</keyword>
<dbReference type="InterPro" id="IPR002178">
    <property type="entry name" value="PTS_EIIA_type-2_dom"/>
</dbReference>
<accession>A0A1M6GC20</accession>
<evidence type="ECO:0000256" key="2">
    <source>
        <dbReference type="ARBA" id="ARBA00022737"/>
    </source>
</evidence>
<dbReference type="Gene3D" id="1.10.1790.10">
    <property type="entry name" value="PRD domain"/>
    <property type="match status" value="2"/>
</dbReference>
<dbReference type="Pfam" id="PF08279">
    <property type="entry name" value="HTH_11"/>
    <property type="match status" value="1"/>
</dbReference>
<dbReference type="InterPro" id="IPR036388">
    <property type="entry name" value="WH-like_DNA-bd_sf"/>
</dbReference>
<evidence type="ECO:0000259" key="7">
    <source>
        <dbReference type="PROSITE" id="PS51372"/>
    </source>
</evidence>
<feature type="domain" description="PTS EIIA type-2" evidence="5">
    <location>
        <begin position="544"/>
        <end position="690"/>
    </location>
</feature>
<dbReference type="InterPro" id="IPR011608">
    <property type="entry name" value="PRD"/>
</dbReference>
<dbReference type="EMBL" id="FQZL01000010">
    <property type="protein sequence ID" value="SHJ07481.1"/>
    <property type="molecule type" value="Genomic_DNA"/>
</dbReference>
<dbReference type="InterPro" id="IPR036634">
    <property type="entry name" value="PRD_sf"/>
</dbReference>
<keyword evidence="1" id="KW-0808">Transferase</keyword>
<dbReference type="PROSITE" id="PS51099">
    <property type="entry name" value="PTS_EIIB_TYPE_2"/>
    <property type="match status" value="1"/>
</dbReference>
<evidence type="ECO:0000313" key="8">
    <source>
        <dbReference type="EMBL" id="SHJ07481.1"/>
    </source>
</evidence>
<dbReference type="GO" id="GO:0009401">
    <property type="term" value="P:phosphoenolpyruvate-dependent sugar phosphotransferase system"/>
    <property type="evidence" value="ECO:0007669"/>
    <property type="project" value="InterPro"/>
</dbReference>
<name>A0A1M6GC20_9FIRM</name>
<reference evidence="8 9" key="1">
    <citation type="submission" date="2016-11" db="EMBL/GenBank/DDBJ databases">
        <authorList>
            <person name="Jaros S."/>
            <person name="Januszkiewicz K."/>
            <person name="Wedrychowicz H."/>
        </authorList>
    </citation>
    <scope>NUCLEOTIDE SEQUENCE [LARGE SCALE GENOMIC DNA]</scope>
    <source>
        <strain evidence="8 9">DSM 17477</strain>
    </source>
</reference>
<dbReference type="Proteomes" id="UP000184052">
    <property type="component" value="Unassembled WGS sequence"/>
</dbReference>
<dbReference type="InterPro" id="IPR013011">
    <property type="entry name" value="PTS_EIIB_2"/>
</dbReference>
<dbReference type="Gene3D" id="3.40.930.10">
    <property type="entry name" value="Mannitol-specific EII, Chain A"/>
    <property type="match status" value="1"/>
</dbReference>
<dbReference type="InterPro" id="IPR036095">
    <property type="entry name" value="PTS_EIIB-like_sf"/>
</dbReference>
<dbReference type="PANTHER" id="PTHR30185:SF18">
    <property type="entry name" value="TRANSCRIPTIONAL REGULATOR MTLR"/>
    <property type="match status" value="1"/>
</dbReference>
<organism evidence="8 9">
    <name type="scientific">Dethiosulfatibacter aminovorans DSM 17477</name>
    <dbReference type="NCBI Taxonomy" id="1121476"/>
    <lineage>
        <taxon>Bacteria</taxon>
        <taxon>Bacillati</taxon>
        <taxon>Bacillota</taxon>
        <taxon>Tissierellia</taxon>
        <taxon>Dethiosulfatibacter</taxon>
    </lineage>
</organism>
<gene>
    <name evidence="8" type="ORF">SAMN02745751_01689</name>
</gene>
<evidence type="ECO:0000259" key="5">
    <source>
        <dbReference type="PROSITE" id="PS51094"/>
    </source>
</evidence>
<dbReference type="SUPFAM" id="SSF55804">
    <property type="entry name" value="Phoshotransferase/anion transport protein"/>
    <property type="match status" value="1"/>
</dbReference>
<dbReference type="SUPFAM" id="SSF63520">
    <property type="entry name" value="PTS-regulatory domain, PRD"/>
    <property type="match status" value="2"/>
</dbReference>
<keyword evidence="3" id="KW-0805">Transcription regulation</keyword>
<dbReference type="PROSITE" id="PS51372">
    <property type="entry name" value="PRD_2"/>
    <property type="match status" value="2"/>
</dbReference>
<proteinExistence type="predicted"/>
<dbReference type="Gene3D" id="3.40.50.2300">
    <property type="match status" value="1"/>
</dbReference>
<evidence type="ECO:0000256" key="4">
    <source>
        <dbReference type="ARBA" id="ARBA00023163"/>
    </source>
</evidence>
<feature type="domain" description="PRD" evidence="7">
    <location>
        <begin position="203"/>
        <end position="308"/>
    </location>
</feature>
<evidence type="ECO:0000256" key="1">
    <source>
        <dbReference type="ARBA" id="ARBA00022679"/>
    </source>
</evidence>
<dbReference type="InterPro" id="IPR013196">
    <property type="entry name" value="HTH_11"/>
</dbReference>
<dbReference type="PROSITE" id="PS51094">
    <property type="entry name" value="PTS_EIIA_TYPE_2"/>
    <property type="match status" value="1"/>
</dbReference>
<keyword evidence="4" id="KW-0804">Transcription</keyword>
<dbReference type="InterPro" id="IPR016152">
    <property type="entry name" value="PTrfase/Anion_transptr"/>
</dbReference>
<dbReference type="PANTHER" id="PTHR30185">
    <property type="entry name" value="CRYPTIC BETA-GLUCOSIDE BGL OPERON ANTITERMINATOR"/>
    <property type="match status" value="1"/>
</dbReference>
<dbReference type="Pfam" id="PF00874">
    <property type="entry name" value="PRD"/>
    <property type="match status" value="2"/>
</dbReference>
<dbReference type="InterPro" id="IPR050661">
    <property type="entry name" value="BglG_antiterminators"/>
</dbReference>
<dbReference type="AlphaFoldDB" id="A0A1M6GC20"/>
<evidence type="ECO:0000313" key="9">
    <source>
        <dbReference type="Proteomes" id="UP000184052"/>
    </source>
</evidence>
<dbReference type="SUPFAM" id="SSF52794">
    <property type="entry name" value="PTS system IIB component-like"/>
    <property type="match status" value="1"/>
</dbReference>
<evidence type="ECO:0000256" key="3">
    <source>
        <dbReference type="ARBA" id="ARBA00023015"/>
    </source>
</evidence>
<sequence>MLNSRMKKTLIIILEAEGYVTMQSIADKLNVSKRTLLREVDSIQKWVEYNGGTFVKKKGSGIEITGDDDEKNRLLGLLKSEKSDLIFTSFERGSVIKSELLKTEEPMKLFYFGRLLDVTESTISNDIAGIEDWFNSYGIEIIKRPGLGIILSGKEKDKRKAIVSLVLEQIKPLEFMDYFKENKFREINATAVKERINKSILELLSLESLETVLCLVRNIEDEMGYAYSDNAFVSLVVRTAVMLKRRFIWGQQLIDYEKREKIRRDKIFKILVKWINENPSEYYEDIPEEELLYLTMYIKGAKLRYTKIDNKISMIEDFQTIKLVKEFIQGVEEETGIYLSDNELLTFSLIKHLRPSIYRMKMDLDIINPLLNVIKETYPKLFLAISKCIYIIEERENIKVPEDEIAYLTAHIGAIIQKENKDIVKKYQVVLACTYGIGASQLLRANVEKNFNNIEIVKVVSIMDYKLGRVDFEGVDIIISTVSLEDSEVPHIVVNPVLKPEDILSVSTFLKAYTPKAATGSIKKKRYLADKLKTLDEYSRIIRRILKNYSYEKNFKAGSMKEIIDYSSSLIGRNPEEVDILIKAFAEREEKGTTILSKKGMLLLHCRADISMEVCLKILSLSNPIELKQGDEQLIDTIVIMVGPVVINQKILDTMSEITRSIIASDFSELILSKREEEIEFELNRILDKYYENQVYNL</sequence>
<keyword evidence="9" id="KW-1185">Reference proteome</keyword>